<keyword evidence="1" id="KW-1133">Transmembrane helix</keyword>
<protein>
    <submittedName>
        <fullName evidence="2">Uncharacterized protein</fullName>
    </submittedName>
</protein>
<keyword evidence="1" id="KW-0472">Membrane</keyword>
<dbReference type="EnsemblPlants" id="OPUNC11G02600.1">
    <property type="protein sequence ID" value="OPUNC11G02600.1"/>
    <property type="gene ID" value="OPUNC11G02600"/>
</dbReference>
<dbReference type="AlphaFoldDB" id="A0A0E0MCE3"/>
<keyword evidence="1" id="KW-0812">Transmembrane</keyword>
<evidence type="ECO:0000313" key="3">
    <source>
        <dbReference type="Proteomes" id="UP000026962"/>
    </source>
</evidence>
<sequence>MARKRSEPRMTSLLQHRDMALSRTLEIKGPVLCKLCTTVFLLWGTGVQTVIVYDRL</sequence>
<organism evidence="2">
    <name type="scientific">Oryza punctata</name>
    <name type="common">Red rice</name>
    <dbReference type="NCBI Taxonomy" id="4537"/>
    <lineage>
        <taxon>Eukaryota</taxon>
        <taxon>Viridiplantae</taxon>
        <taxon>Streptophyta</taxon>
        <taxon>Embryophyta</taxon>
        <taxon>Tracheophyta</taxon>
        <taxon>Spermatophyta</taxon>
        <taxon>Magnoliopsida</taxon>
        <taxon>Liliopsida</taxon>
        <taxon>Poales</taxon>
        <taxon>Poaceae</taxon>
        <taxon>BOP clade</taxon>
        <taxon>Oryzoideae</taxon>
        <taxon>Oryzeae</taxon>
        <taxon>Oryzinae</taxon>
        <taxon>Oryza</taxon>
    </lineage>
</organism>
<reference evidence="2" key="1">
    <citation type="submission" date="2015-04" db="UniProtKB">
        <authorList>
            <consortium name="EnsemblPlants"/>
        </authorList>
    </citation>
    <scope>IDENTIFICATION</scope>
</reference>
<dbReference type="Gramene" id="OPUNC11G02600.1">
    <property type="protein sequence ID" value="OPUNC11G02600.1"/>
    <property type="gene ID" value="OPUNC11G02600"/>
</dbReference>
<reference evidence="2" key="2">
    <citation type="submission" date="2018-05" db="EMBL/GenBank/DDBJ databases">
        <title>OpunRS2 (Oryza punctata Reference Sequence Version 2).</title>
        <authorList>
            <person name="Zhang J."/>
            <person name="Kudrna D."/>
            <person name="Lee S."/>
            <person name="Talag J."/>
            <person name="Welchert J."/>
            <person name="Wing R.A."/>
        </authorList>
    </citation>
    <scope>NUCLEOTIDE SEQUENCE [LARGE SCALE GENOMIC DNA]</scope>
</reference>
<proteinExistence type="predicted"/>
<name>A0A0E0MCE3_ORYPU</name>
<evidence type="ECO:0000313" key="2">
    <source>
        <dbReference type="EnsemblPlants" id="OPUNC11G02600.1"/>
    </source>
</evidence>
<dbReference type="HOGENOM" id="CLU_3017588_0_0_1"/>
<feature type="transmembrane region" description="Helical" evidence="1">
    <location>
        <begin position="31"/>
        <end position="53"/>
    </location>
</feature>
<dbReference type="Proteomes" id="UP000026962">
    <property type="component" value="Chromosome 11"/>
</dbReference>
<evidence type="ECO:0000256" key="1">
    <source>
        <dbReference type="SAM" id="Phobius"/>
    </source>
</evidence>
<accession>A0A0E0MCE3</accession>
<keyword evidence="3" id="KW-1185">Reference proteome</keyword>